<name>A0ABP2PNF7_9BURK</name>
<dbReference type="EMBL" id="AKAU01000102">
    <property type="protein sequence ID" value="EIM99276.1"/>
    <property type="molecule type" value="Genomic_DNA"/>
</dbReference>
<dbReference type="Proteomes" id="UP000004980">
    <property type="component" value="Unassembled WGS sequence"/>
</dbReference>
<evidence type="ECO:0000313" key="1">
    <source>
        <dbReference type="EMBL" id="EIM99276.1"/>
    </source>
</evidence>
<reference evidence="1 2" key="1">
    <citation type="journal article" date="2012" name="J. Bacteriol.">
        <title>Draft Genome Sequence of the Soil Bacterium Burkholderia terrae Strain BS001, Which Interacts with Fungal Surface Structures.</title>
        <authorList>
            <person name="Nazir R."/>
            <person name="Hansen M.A."/>
            <person name="Sorensen S."/>
            <person name="van Elsas J.D."/>
        </authorList>
    </citation>
    <scope>NUCLEOTIDE SEQUENCE [LARGE SCALE GENOMIC DNA]</scope>
    <source>
        <strain evidence="1 2">BS001</strain>
    </source>
</reference>
<comment type="caution">
    <text evidence="1">The sequence shown here is derived from an EMBL/GenBank/DDBJ whole genome shotgun (WGS) entry which is preliminary data.</text>
</comment>
<gene>
    <name evidence="1" type="ORF">WQE_19799</name>
</gene>
<keyword evidence="2" id="KW-1185">Reference proteome</keyword>
<protein>
    <submittedName>
        <fullName evidence="1">DNA polymerase III subunit alpha</fullName>
    </submittedName>
</protein>
<proteinExistence type="predicted"/>
<evidence type="ECO:0000313" key="2">
    <source>
        <dbReference type="Proteomes" id="UP000004980"/>
    </source>
</evidence>
<organism evidence="1 2">
    <name type="scientific">Paraburkholderia hospita</name>
    <dbReference type="NCBI Taxonomy" id="169430"/>
    <lineage>
        <taxon>Bacteria</taxon>
        <taxon>Pseudomonadati</taxon>
        <taxon>Pseudomonadota</taxon>
        <taxon>Betaproteobacteria</taxon>
        <taxon>Burkholderiales</taxon>
        <taxon>Burkholderiaceae</taxon>
        <taxon>Paraburkholderia</taxon>
    </lineage>
</organism>
<dbReference type="CDD" id="cd04485">
    <property type="entry name" value="DnaE_OBF"/>
    <property type="match status" value="1"/>
</dbReference>
<accession>A0ABP2PNF7</accession>
<sequence>MFMTLEDETGSVNVIVWQSVLERQRREALGSSLLAVYGVWQRQGDVKHLVAQRLVDVSHLLGELPTASRNFH</sequence>